<comment type="similarity">
    <text evidence="1 3">Belongs to the pseudouridine synthase RsuA family.</text>
</comment>
<evidence type="ECO:0000259" key="5">
    <source>
        <dbReference type="Pfam" id="PF00849"/>
    </source>
</evidence>
<comment type="caution">
    <text evidence="6">The sequence shown here is derived from an EMBL/GenBank/DDBJ whole genome shotgun (WGS) entry which is preliminary data.</text>
</comment>
<dbReference type="RefSeq" id="WP_094985217.1">
    <property type="nucleotide sequence ID" value="NZ_NHNI01000001.1"/>
</dbReference>
<dbReference type="EMBL" id="NHNI01000001">
    <property type="protein sequence ID" value="OZY87925.1"/>
    <property type="molecule type" value="Genomic_DNA"/>
</dbReference>
<feature type="domain" description="Pseudouridine synthase RsuA/RluA-like" evidence="5">
    <location>
        <begin position="4"/>
        <end position="148"/>
    </location>
</feature>
<evidence type="ECO:0000256" key="2">
    <source>
        <dbReference type="ARBA" id="ARBA00023235"/>
    </source>
</evidence>
<dbReference type="GO" id="GO:0003723">
    <property type="term" value="F:RNA binding"/>
    <property type="evidence" value="ECO:0007669"/>
    <property type="project" value="InterPro"/>
</dbReference>
<reference evidence="7" key="1">
    <citation type="submission" date="2017-05" db="EMBL/GenBank/DDBJ databases">
        <authorList>
            <person name="Barney B.M."/>
        </authorList>
    </citation>
    <scope>NUCLEOTIDE SEQUENCE [LARGE SCALE GENOMIC DNA]</scope>
    <source>
        <strain evidence="7">PSBB022</strain>
    </source>
</reference>
<dbReference type="NCBIfam" id="TIGR00093">
    <property type="entry name" value="pseudouridine synthase"/>
    <property type="match status" value="1"/>
</dbReference>
<evidence type="ECO:0000256" key="3">
    <source>
        <dbReference type="RuleBase" id="RU003887"/>
    </source>
</evidence>
<proteinExistence type="inferred from homology"/>
<evidence type="ECO:0000313" key="6">
    <source>
        <dbReference type="EMBL" id="OZY87925.1"/>
    </source>
</evidence>
<name>A0A266QDM1_9GAMM</name>
<dbReference type="InterPro" id="IPR020094">
    <property type="entry name" value="TruA/RsuA/RluB/E/F_N"/>
</dbReference>
<dbReference type="InterPro" id="IPR042092">
    <property type="entry name" value="PsdUridine_s_RsuA/RluB/E/F_cat"/>
</dbReference>
<keyword evidence="2 3" id="KW-0413">Isomerase</keyword>
<evidence type="ECO:0000313" key="7">
    <source>
        <dbReference type="Proteomes" id="UP000216101"/>
    </source>
</evidence>
<dbReference type="PANTHER" id="PTHR47683:SF2">
    <property type="entry name" value="RNA-BINDING S4 DOMAIN-CONTAINING PROTEIN"/>
    <property type="match status" value="1"/>
</dbReference>
<dbReference type="Gene3D" id="3.30.70.580">
    <property type="entry name" value="Pseudouridine synthase I, catalytic domain, N-terminal subdomain"/>
    <property type="match status" value="1"/>
</dbReference>
<dbReference type="InterPro" id="IPR020103">
    <property type="entry name" value="PsdUridine_synth_cat_dom_sf"/>
</dbReference>
<dbReference type="Proteomes" id="UP000216101">
    <property type="component" value="Unassembled WGS sequence"/>
</dbReference>
<dbReference type="SUPFAM" id="SSF55120">
    <property type="entry name" value="Pseudouridine synthase"/>
    <property type="match status" value="1"/>
</dbReference>
<dbReference type="InterPro" id="IPR018496">
    <property type="entry name" value="PsdUridine_synth_RsuA/RluB_CS"/>
</dbReference>
<accession>A0A266QDM1</accession>
<dbReference type="Pfam" id="PF00849">
    <property type="entry name" value="PseudoU_synth_2"/>
    <property type="match status" value="1"/>
</dbReference>
<dbReference type="Gene3D" id="3.30.70.1560">
    <property type="entry name" value="Alpha-L RNA-binding motif"/>
    <property type="match status" value="1"/>
</dbReference>
<dbReference type="GO" id="GO:0001522">
    <property type="term" value="P:pseudouridine synthesis"/>
    <property type="evidence" value="ECO:0007669"/>
    <property type="project" value="InterPro"/>
</dbReference>
<feature type="region of interest" description="Disordered" evidence="4">
    <location>
        <begin position="180"/>
        <end position="269"/>
    </location>
</feature>
<feature type="compositionally biased region" description="Polar residues" evidence="4">
    <location>
        <begin position="200"/>
        <end position="212"/>
    </location>
</feature>
<dbReference type="AlphaFoldDB" id="A0A266QDM1"/>
<gene>
    <name evidence="6" type="ORF">CBP51_03725</name>
</gene>
<dbReference type="GO" id="GO:0140098">
    <property type="term" value="F:catalytic activity, acting on RNA"/>
    <property type="evidence" value="ECO:0007669"/>
    <property type="project" value="UniProtKB-ARBA"/>
</dbReference>
<dbReference type="GO" id="GO:0009982">
    <property type="term" value="F:pseudouridine synthase activity"/>
    <property type="evidence" value="ECO:0007669"/>
    <property type="project" value="InterPro"/>
</dbReference>
<evidence type="ECO:0000256" key="1">
    <source>
        <dbReference type="ARBA" id="ARBA00008348"/>
    </source>
</evidence>
<keyword evidence="7" id="KW-1185">Reference proteome</keyword>
<protein>
    <recommendedName>
        <fullName evidence="3">Pseudouridine synthase</fullName>
        <ecNumber evidence="3">5.4.99.-</ecNumber>
    </recommendedName>
</protein>
<organism evidence="6 7">
    <name type="scientific">Cellvibrio mixtus</name>
    <dbReference type="NCBI Taxonomy" id="39650"/>
    <lineage>
        <taxon>Bacteria</taxon>
        <taxon>Pseudomonadati</taxon>
        <taxon>Pseudomonadota</taxon>
        <taxon>Gammaproteobacteria</taxon>
        <taxon>Cellvibrionales</taxon>
        <taxon>Cellvibrionaceae</taxon>
        <taxon>Cellvibrio</taxon>
    </lineage>
</organism>
<feature type="compositionally biased region" description="Low complexity" evidence="4">
    <location>
        <begin position="230"/>
        <end position="255"/>
    </location>
</feature>
<dbReference type="InterPro" id="IPR050343">
    <property type="entry name" value="RsuA_PseudoU_synthase"/>
</dbReference>
<dbReference type="GO" id="GO:0006364">
    <property type="term" value="P:rRNA processing"/>
    <property type="evidence" value="ECO:0007669"/>
    <property type="project" value="UniProtKB-ARBA"/>
</dbReference>
<dbReference type="InterPro" id="IPR000748">
    <property type="entry name" value="PsdUridine_synth_RsuA/RluB/E/F"/>
</dbReference>
<evidence type="ECO:0000256" key="4">
    <source>
        <dbReference type="SAM" id="MobiDB-lite"/>
    </source>
</evidence>
<sequence>MAVLVLFNKPFGVLSQFTDGDNRPTLAQYIKLPNVYPAGRLDHDSEGLLLLTDDGDLQHYISHPAHKQPKTYWVQVEGAPNSYALTKLRQGVELNDGMTQPAEVRLIPTPKLWERVPPIRERANIPTQWLEIVITEGRNRQVRRMTAAVGHPTLRLVRVKIGNWTLEGIEQGKYKTETVNVPKTAIKPAGRANPRHKTNNQRTAQHKPTSNRPAPDGDKRNRPAPAGARSSGSGKPQKSSSAGPKPTAAKTPTKTLVIQKPKRKLDLEK</sequence>
<dbReference type="InterPro" id="IPR006145">
    <property type="entry name" value="PsdUridine_synth_RsuA/RluA"/>
</dbReference>
<dbReference type="PANTHER" id="PTHR47683">
    <property type="entry name" value="PSEUDOURIDINE SYNTHASE FAMILY PROTEIN-RELATED"/>
    <property type="match status" value="1"/>
</dbReference>
<dbReference type="PROSITE" id="PS01149">
    <property type="entry name" value="PSI_RSU"/>
    <property type="match status" value="1"/>
</dbReference>
<dbReference type="EC" id="5.4.99.-" evidence="3"/>